<keyword evidence="3" id="KW-1185">Reference proteome</keyword>
<accession>A0A240U351</accession>
<evidence type="ECO:0000256" key="1">
    <source>
        <dbReference type="SAM" id="MobiDB-lite"/>
    </source>
</evidence>
<dbReference type="EMBL" id="CP021361">
    <property type="protein sequence ID" value="ART52275.1"/>
    <property type="molecule type" value="Genomic_DNA"/>
</dbReference>
<feature type="compositionally biased region" description="Polar residues" evidence="1">
    <location>
        <begin position="189"/>
        <end position="198"/>
    </location>
</feature>
<dbReference type="AlphaFoldDB" id="A0A240U351"/>
<evidence type="ECO:0000313" key="2">
    <source>
        <dbReference type="EMBL" id="ART52275.1"/>
    </source>
</evidence>
<organism evidence="2 3">
    <name type="scientific">Acidovorax carolinensis</name>
    <dbReference type="NCBI Taxonomy" id="553814"/>
    <lineage>
        <taxon>Bacteria</taxon>
        <taxon>Pseudomonadati</taxon>
        <taxon>Pseudomonadota</taxon>
        <taxon>Betaproteobacteria</taxon>
        <taxon>Burkholderiales</taxon>
        <taxon>Comamonadaceae</taxon>
        <taxon>Acidovorax</taxon>
    </lineage>
</organism>
<protein>
    <submittedName>
        <fullName evidence="2">Uncharacterized protein</fullName>
    </submittedName>
</protein>
<sequence length="198" mass="21055">METSSRDRISVDVHGLKAVLTERAQAYGCSPSQLVRKALTDALCQPADVAAGELAKVRATSSVARVRLCLRMRPEDAAATLQAAHRAGMTTGDYLAGLVAGVPALLEGGGHAETVALLTTATAELATLSRNLYQVNSMLRRGEAELPLPYRSMLDALARDVRQHLDLASIALADLQPSRPSNGKPAGRNQPNTRRSHP</sequence>
<dbReference type="KEGG" id="acin:CBP34_12295"/>
<gene>
    <name evidence="2" type="ORF">CBP34_12295</name>
</gene>
<dbReference type="Proteomes" id="UP000194432">
    <property type="component" value="Chromosome 1"/>
</dbReference>
<name>A0A240U351_9BURK</name>
<evidence type="ECO:0000313" key="3">
    <source>
        <dbReference type="Proteomes" id="UP000194432"/>
    </source>
</evidence>
<feature type="region of interest" description="Disordered" evidence="1">
    <location>
        <begin position="174"/>
        <end position="198"/>
    </location>
</feature>
<proteinExistence type="predicted"/>
<reference evidence="2 3" key="1">
    <citation type="submission" date="2017-05" db="EMBL/GenBank/DDBJ databases">
        <title>Polyphasic characterization of four soil-derived phenanthrene-degrading Acidovorax strains and proposal of Acidovorax phenanthrenivorans sp. nov.</title>
        <authorList>
            <person name="Singleton D.R."/>
            <person name="Lee J."/>
            <person name="Dickey A.N."/>
            <person name="Stroud A."/>
            <person name="Scholl E.H."/>
            <person name="Wright F.A."/>
            <person name="Aitken M.D."/>
        </authorList>
    </citation>
    <scope>NUCLEOTIDE SEQUENCE [LARGE SCALE GENOMIC DNA]</scope>
    <source>
        <strain evidence="2">NA3</strain>
    </source>
</reference>
<dbReference type="RefSeq" id="WP_094098182.1">
    <property type="nucleotide sequence ID" value="NZ_CP021361.1"/>
</dbReference>